<dbReference type="InterPro" id="IPR053520">
    <property type="entry name" value="Transposase_Tn903"/>
</dbReference>
<dbReference type="PANTHER" id="PTHR34631:SF3">
    <property type="entry name" value="ISSOD12 TRANSPOSASE TNPA_ISSOD12"/>
    <property type="match status" value="1"/>
</dbReference>
<keyword evidence="3" id="KW-1185">Reference proteome</keyword>
<protein>
    <submittedName>
        <fullName evidence="2">IS5-like element ISVpa3 family transposase</fullName>
    </submittedName>
</protein>
<comment type="caution">
    <text evidence="2">The sequence shown here is derived from an EMBL/GenBank/DDBJ whole genome shotgun (WGS) entry which is preliminary data.</text>
</comment>
<dbReference type="EMBL" id="BAABJX010000020">
    <property type="protein sequence ID" value="GAA4828128.1"/>
    <property type="molecule type" value="Genomic_DNA"/>
</dbReference>
<dbReference type="Proteomes" id="UP001500298">
    <property type="component" value="Unassembled WGS sequence"/>
</dbReference>
<name>A0ABP9D9C6_9BACT</name>
<dbReference type="RefSeq" id="WP_345369959.1">
    <property type="nucleotide sequence ID" value="NZ_BAABJX010000020.1"/>
</dbReference>
<dbReference type="PANTHER" id="PTHR34631">
    <property type="match status" value="1"/>
</dbReference>
<evidence type="ECO:0000313" key="3">
    <source>
        <dbReference type="Proteomes" id="UP001500298"/>
    </source>
</evidence>
<gene>
    <name evidence="2" type="ORF">GCM10023331_11370</name>
</gene>
<dbReference type="Pfam" id="PF13737">
    <property type="entry name" value="DDE_Tnp_1_5"/>
    <property type="match status" value="1"/>
</dbReference>
<evidence type="ECO:0000259" key="1">
    <source>
        <dbReference type="Pfam" id="PF13737"/>
    </source>
</evidence>
<evidence type="ECO:0000313" key="2">
    <source>
        <dbReference type="EMBL" id="GAA4828128.1"/>
    </source>
</evidence>
<dbReference type="NCBIfam" id="NF033579">
    <property type="entry name" value="transpos_IS5_2"/>
    <property type="match status" value="1"/>
</dbReference>
<dbReference type="InterPro" id="IPR025668">
    <property type="entry name" value="Tnp_DDE_dom"/>
</dbReference>
<organism evidence="2 3">
    <name type="scientific">Algivirga pacifica</name>
    <dbReference type="NCBI Taxonomy" id="1162670"/>
    <lineage>
        <taxon>Bacteria</taxon>
        <taxon>Pseudomonadati</taxon>
        <taxon>Bacteroidota</taxon>
        <taxon>Cytophagia</taxon>
        <taxon>Cytophagales</taxon>
        <taxon>Flammeovirgaceae</taxon>
        <taxon>Algivirga</taxon>
    </lineage>
</organism>
<feature type="domain" description="Transposase DDE" evidence="1">
    <location>
        <begin position="21"/>
        <end position="133"/>
    </location>
</feature>
<reference evidence="3" key="1">
    <citation type="journal article" date="2019" name="Int. J. Syst. Evol. Microbiol.">
        <title>The Global Catalogue of Microorganisms (GCM) 10K type strain sequencing project: providing services to taxonomists for standard genome sequencing and annotation.</title>
        <authorList>
            <consortium name="The Broad Institute Genomics Platform"/>
            <consortium name="The Broad Institute Genome Sequencing Center for Infectious Disease"/>
            <person name="Wu L."/>
            <person name="Ma J."/>
        </authorList>
    </citation>
    <scope>NUCLEOTIDE SEQUENCE [LARGE SCALE GENOMIC DNA]</scope>
    <source>
        <strain evidence="3">JCM 18326</strain>
    </source>
</reference>
<dbReference type="InterPro" id="IPR053172">
    <property type="entry name" value="Tn903_transposase"/>
</dbReference>
<sequence length="312" mass="35720">MPEPKDKYKLKNWKEYNTSLIQRGSLTIWLDKNTLRRWRECSYQDKVVGEKQYTDDIIELCLTLRYLYKLKLRQSTGFLASVFELMGINDIQVPDYTTVSRRAQHLSITLDPISSGEAVNIAIDSTGLKVYGEGEWKVRKHGAGKRRTWQKLHLGVDTETQQIICAKLTTNAIDDGEVVEDLLAPIETVGEFYGDGAYDKYKSRKAVKKKGGVNIVPPQKNGVKTKVKEPTLAHLERFDTLDRIEEIGREEWKKESGYHQRSLSETAMFRYKTIIGNTLLSRKFDSQVTEVMIGCKVLNKFNGIGMPNSFKI</sequence>
<accession>A0ABP9D9C6</accession>
<proteinExistence type="predicted"/>